<sequence length="360" mass="40007">MRKPFARLVKCRASNQSQDLGVTISELVATSGAQMRIFDMGRRVSKVNKALFAEFEQLARPYPTPYLRHAWLGILSWHPKQPGQHSIWFLKLPLDEQNILQPGPRDAFLQHWLRVAAAPEQDHGEAPCAYKPDGNRMAYFHALAAKVLDQPGSQYYATARGYLSGDSGWDNWQGVGLQGLAEVVARLEEEGNQVLVRDAMAHMPAVPRNVVLGFLENVNVGHELTVAINDRLATVVAEQASAADLAAFARGLSQSTNVEQRRALLLAILAHPMAADMEVMASVSSRCWQDLEGDLLLQYLERLAETDQQGQAFMPLVSDLMTLPGKREHIMAAFRHPKRTERLSQAIGDLLSRVRQGGMQ</sequence>
<accession>A0A222FQC2</accession>
<dbReference type="AlphaFoldDB" id="A0A222FQC2"/>
<keyword evidence="2" id="KW-1185">Reference proteome</keyword>
<reference evidence="1 2" key="1">
    <citation type="submission" date="2017-07" db="EMBL/GenBank/DDBJ databases">
        <title>Annotated genome sequence of Bacterioplanes sanyensis isolated from Red Sea.</title>
        <authorList>
            <person name="Rehman Z.U."/>
        </authorList>
    </citation>
    <scope>NUCLEOTIDE SEQUENCE [LARGE SCALE GENOMIC DNA]</scope>
    <source>
        <strain evidence="1 2">NV9</strain>
    </source>
</reference>
<dbReference type="Proteomes" id="UP000202440">
    <property type="component" value="Chromosome"/>
</dbReference>
<dbReference type="KEGG" id="bsan:CHH28_19520"/>
<name>A0A222FQC2_9GAMM</name>
<dbReference type="InterPro" id="IPR021936">
    <property type="entry name" value="DUF3549"/>
</dbReference>
<dbReference type="EMBL" id="CP022530">
    <property type="protein sequence ID" value="ASP40724.1"/>
    <property type="molecule type" value="Genomic_DNA"/>
</dbReference>
<gene>
    <name evidence="1" type="ORF">CHH28_19520</name>
</gene>
<dbReference type="Pfam" id="PF12069">
    <property type="entry name" value="DUF3549"/>
    <property type="match status" value="1"/>
</dbReference>
<protein>
    <recommendedName>
        <fullName evidence="3">DUF3549 domain-containing protein</fullName>
    </recommendedName>
</protein>
<proteinExistence type="predicted"/>
<evidence type="ECO:0008006" key="3">
    <source>
        <dbReference type="Google" id="ProtNLM"/>
    </source>
</evidence>
<organism evidence="1 2">
    <name type="scientific">Bacterioplanes sanyensis</name>
    <dbReference type="NCBI Taxonomy" id="1249553"/>
    <lineage>
        <taxon>Bacteria</taxon>
        <taxon>Pseudomonadati</taxon>
        <taxon>Pseudomonadota</taxon>
        <taxon>Gammaproteobacteria</taxon>
        <taxon>Oceanospirillales</taxon>
        <taxon>Oceanospirillaceae</taxon>
        <taxon>Bacterioplanes</taxon>
    </lineage>
</organism>
<evidence type="ECO:0000313" key="2">
    <source>
        <dbReference type="Proteomes" id="UP000202440"/>
    </source>
</evidence>
<evidence type="ECO:0000313" key="1">
    <source>
        <dbReference type="EMBL" id="ASP40724.1"/>
    </source>
</evidence>